<evidence type="ECO:0000313" key="11">
    <source>
        <dbReference type="Proteomes" id="UP000019849"/>
    </source>
</evidence>
<feature type="transmembrane region" description="Helical" evidence="8">
    <location>
        <begin position="12"/>
        <end position="34"/>
    </location>
</feature>
<dbReference type="RefSeq" id="WP_035031990.1">
    <property type="nucleotide sequence ID" value="NZ_KK073907.1"/>
</dbReference>
<dbReference type="SUPFAM" id="SSF161098">
    <property type="entry name" value="MetI-like"/>
    <property type="match status" value="1"/>
</dbReference>
<dbReference type="PROSITE" id="PS50928">
    <property type="entry name" value="ABC_TM1"/>
    <property type="match status" value="1"/>
</dbReference>
<dbReference type="GO" id="GO:0055085">
    <property type="term" value="P:transmembrane transport"/>
    <property type="evidence" value="ECO:0007669"/>
    <property type="project" value="InterPro"/>
</dbReference>
<evidence type="ECO:0000256" key="4">
    <source>
        <dbReference type="ARBA" id="ARBA00022475"/>
    </source>
</evidence>
<gene>
    <name evidence="10" type="ORF">BG36_16250</name>
</gene>
<dbReference type="PANTHER" id="PTHR43848:SF2">
    <property type="entry name" value="PUTRESCINE TRANSPORT SYSTEM PERMEASE PROTEIN POTI"/>
    <property type="match status" value="1"/>
</dbReference>
<dbReference type="InterPro" id="IPR051789">
    <property type="entry name" value="Bact_Polyamine_Transport"/>
</dbReference>
<feature type="domain" description="ABC transmembrane type-1" evidence="9">
    <location>
        <begin position="67"/>
        <end position="254"/>
    </location>
</feature>
<dbReference type="InterPro" id="IPR000515">
    <property type="entry name" value="MetI-like"/>
</dbReference>
<reference evidence="10 11" key="1">
    <citation type="submission" date="2014-02" db="EMBL/GenBank/DDBJ databases">
        <title>Aquamicrobium defluvii Genome sequencing.</title>
        <authorList>
            <person name="Wang X."/>
        </authorList>
    </citation>
    <scope>NUCLEOTIDE SEQUENCE [LARGE SCALE GENOMIC DNA]</scope>
    <source>
        <strain evidence="10 11">W13Z1</strain>
    </source>
</reference>
<keyword evidence="7 8" id="KW-0472">Membrane</keyword>
<evidence type="ECO:0000313" key="10">
    <source>
        <dbReference type="EMBL" id="EXL01988.1"/>
    </source>
</evidence>
<evidence type="ECO:0000256" key="2">
    <source>
        <dbReference type="ARBA" id="ARBA00007069"/>
    </source>
</evidence>
<dbReference type="PANTHER" id="PTHR43848">
    <property type="entry name" value="PUTRESCINE TRANSPORT SYSTEM PERMEASE PROTEIN POTI"/>
    <property type="match status" value="1"/>
</dbReference>
<dbReference type="HOGENOM" id="CLU_016047_3_0_5"/>
<feature type="transmembrane region" description="Helical" evidence="8">
    <location>
        <begin position="236"/>
        <end position="254"/>
    </location>
</feature>
<organism evidence="10 11">
    <name type="scientific">Aquamicrobium defluvii</name>
    <dbReference type="NCBI Taxonomy" id="69279"/>
    <lineage>
        <taxon>Bacteria</taxon>
        <taxon>Pseudomonadati</taxon>
        <taxon>Pseudomonadota</taxon>
        <taxon>Alphaproteobacteria</taxon>
        <taxon>Hyphomicrobiales</taxon>
        <taxon>Phyllobacteriaceae</taxon>
        <taxon>Aquamicrobium</taxon>
    </lineage>
</organism>
<protein>
    <submittedName>
        <fullName evidence="10">Spermidine/putrescine ABC transporter permease</fullName>
    </submittedName>
</protein>
<keyword evidence="4" id="KW-1003">Cell membrane</keyword>
<evidence type="ECO:0000256" key="3">
    <source>
        <dbReference type="ARBA" id="ARBA00022448"/>
    </source>
</evidence>
<dbReference type="Gene3D" id="1.10.3720.10">
    <property type="entry name" value="MetI-like"/>
    <property type="match status" value="1"/>
</dbReference>
<name>A0A011U841_9HYPH</name>
<sequence length="264" mass="28738">MRGLFADLPRTSLGALYWAFILYLFLPLAVMMAMSFKDANFVAFPISEWTFNWYVTVMQDKQFLDAVFYSIMIAAATTLAATVLGVWIAMLIVAEGVRGQLVIFALAVLPAVVPGMISAISLRIFVSTIDLPTGTAAIILGHTVHAVPFVVVMALTRLRSMPGTLVDAARDLGADSVVAFYRVTLPYLGPALFGGMIFCVLLSIDDFVRTFFLGGYRPTLPMLIYAKVQGGMSPEINAMATLVLVVTAAVGLYAEYLTRRARSR</sequence>
<feature type="transmembrane region" description="Helical" evidence="8">
    <location>
        <begin position="179"/>
        <end position="204"/>
    </location>
</feature>
<evidence type="ECO:0000256" key="6">
    <source>
        <dbReference type="ARBA" id="ARBA00022989"/>
    </source>
</evidence>
<dbReference type="Proteomes" id="UP000019849">
    <property type="component" value="Unassembled WGS sequence"/>
</dbReference>
<dbReference type="GO" id="GO:0005886">
    <property type="term" value="C:plasma membrane"/>
    <property type="evidence" value="ECO:0007669"/>
    <property type="project" value="UniProtKB-SubCell"/>
</dbReference>
<dbReference type="Pfam" id="PF00528">
    <property type="entry name" value="BPD_transp_1"/>
    <property type="match status" value="1"/>
</dbReference>
<comment type="similarity">
    <text evidence="2">Belongs to the binding-protein-dependent transport system permease family. CysTW subfamily.</text>
</comment>
<dbReference type="AlphaFoldDB" id="A0A011U841"/>
<feature type="transmembrane region" description="Helical" evidence="8">
    <location>
        <begin position="137"/>
        <end position="158"/>
    </location>
</feature>
<keyword evidence="5 8" id="KW-0812">Transmembrane</keyword>
<comment type="subcellular location">
    <subcellularLocation>
        <location evidence="1 8">Cell membrane</location>
        <topology evidence="1 8">Multi-pass membrane protein</topology>
    </subcellularLocation>
</comment>
<accession>A0A011U841</accession>
<keyword evidence="3 8" id="KW-0813">Transport</keyword>
<proteinExistence type="inferred from homology"/>
<dbReference type="InterPro" id="IPR035906">
    <property type="entry name" value="MetI-like_sf"/>
</dbReference>
<evidence type="ECO:0000256" key="1">
    <source>
        <dbReference type="ARBA" id="ARBA00004651"/>
    </source>
</evidence>
<comment type="caution">
    <text evidence="10">The sequence shown here is derived from an EMBL/GenBank/DDBJ whole genome shotgun (WGS) entry which is preliminary data.</text>
</comment>
<evidence type="ECO:0000256" key="7">
    <source>
        <dbReference type="ARBA" id="ARBA00023136"/>
    </source>
</evidence>
<dbReference type="PATRIC" id="fig|69279.3.peg.4311"/>
<dbReference type="CDD" id="cd06261">
    <property type="entry name" value="TM_PBP2"/>
    <property type="match status" value="1"/>
</dbReference>
<evidence type="ECO:0000259" key="9">
    <source>
        <dbReference type="PROSITE" id="PS50928"/>
    </source>
</evidence>
<evidence type="ECO:0000256" key="5">
    <source>
        <dbReference type="ARBA" id="ARBA00022692"/>
    </source>
</evidence>
<dbReference type="eggNOG" id="COG1177">
    <property type="taxonomic scope" value="Bacteria"/>
</dbReference>
<evidence type="ECO:0000256" key="8">
    <source>
        <dbReference type="RuleBase" id="RU363032"/>
    </source>
</evidence>
<dbReference type="EMBL" id="JENY01000035">
    <property type="protein sequence ID" value="EXL01988.1"/>
    <property type="molecule type" value="Genomic_DNA"/>
</dbReference>
<feature type="transmembrane region" description="Helical" evidence="8">
    <location>
        <begin position="67"/>
        <end position="94"/>
    </location>
</feature>
<feature type="transmembrane region" description="Helical" evidence="8">
    <location>
        <begin position="101"/>
        <end position="125"/>
    </location>
</feature>
<keyword evidence="6 8" id="KW-1133">Transmembrane helix</keyword>
<dbReference type="STRING" id="69279.BG36_16250"/>